<keyword evidence="5 9" id="KW-0798">TonB box</keyword>
<evidence type="ECO:0000256" key="8">
    <source>
        <dbReference type="PROSITE-ProRule" id="PRU01360"/>
    </source>
</evidence>
<dbReference type="Pfam" id="PF00593">
    <property type="entry name" value="TonB_dep_Rec_b-barrel"/>
    <property type="match status" value="1"/>
</dbReference>
<dbReference type="InterPro" id="IPR000531">
    <property type="entry name" value="Beta-barrel_TonB"/>
</dbReference>
<dbReference type="Pfam" id="PF07715">
    <property type="entry name" value="Plug"/>
    <property type="match status" value="1"/>
</dbReference>
<keyword evidence="4 8" id="KW-0812">Transmembrane</keyword>
<comment type="subcellular location">
    <subcellularLocation>
        <location evidence="1 8">Cell outer membrane</location>
        <topology evidence="1 8">Multi-pass membrane protein</topology>
    </subcellularLocation>
</comment>
<keyword evidence="7 8" id="KW-0998">Cell outer membrane</keyword>
<dbReference type="InterPro" id="IPR039426">
    <property type="entry name" value="TonB-dep_rcpt-like"/>
</dbReference>
<evidence type="ECO:0000256" key="1">
    <source>
        <dbReference type="ARBA" id="ARBA00004571"/>
    </source>
</evidence>
<keyword evidence="14" id="KW-1185">Reference proteome</keyword>
<keyword evidence="13" id="KW-0675">Receptor</keyword>
<dbReference type="EMBL" id="CP133568">
    <property type="protein sequence ID" value="WMT04531.1"/>
    <property type="molecule type" value="Genomic_DNA"/>
</dbReference>
<protein>
    <submittedName>
        <fullName evidence="13">TonB-dependent receptor</fullName>
    </submittedName>
</protein>
<evidence type="ECO:0000256" key="10">
    <source>
        <dbReference type="SAM" id="SignalP"/>
    </source>
</evidence>
<keyword evidence="10" id="KW-0732">Signal</keyword>
<keyword evidence="6 8" id="KW-0472">Membrane</keyword>
<evidence type="ECO:0000256" key="7">
    <source>
        <dbReference type="ARBA" id="ARBA00023237"/>
    </source>
</evidence>
<feature type="domain" description="TonB-dependent receptor-like beta-barrel" evidence="11">
    <location>
        <begin position="482"/>
        <end position="1016"/>
    </location>
</feature>
<dbReference type="PANTHER" id="PTHR47234:SF2">
    <property type="entry name" value="TONB-DEPENDENT RECEPTOR"/>
    <property type="match status" value="1"/>
</dbReference>
<dbReference type="PANTHER" id="PTHR47234">
    <property type="match status" value="1"/>
</dbReference>
<evidence type="ECO:0000259" key="12">
    <source>
        <dbReference type="Pfam" id="PF07715"/>
    </source>
</evidence>
<dbReference type="InterPro" id="IPR036942">
    <property type="entry name" value="Beta-barrel_TonB_sf"/>
</dbReference>
<evidence type="ECO:0000256" key="6">
    <source>
        <dbReference type="ARBA" id="ARBA00023136"/>
    </source>
</evidence>
<evidence type="ECO:0000256" key="5">
    <source>
        <dbReference type="ARBA" id="ARBA00023077"/>
    </source>
</evidence>
<gene>
    <name evidence="13" type="ORF">RDV84_06790</name>
</gene>
<sequence length="1050" mass="113676">MNTNQDRGLAPRRSPLMLGICLALAVPAALAQQAPPAAPSAAPADKPASAPTDLDRLIVTGSRIRRAGFDTLEPATVVTKDYIANRGLTNVADALNEIPGFGLGVTPEGGQAGFGTGVNFVNRFGLGSARTLTLVNGRRFVTSAPTTLFGPAAPGLQVDLNAIPTAMVERIENIAIGGAPTYGSDAIAGVVNVILRKDYEGVEFGSSYGVTEQGDNQRYNFWALVGAGFDEGRGNITFSFTYDDQKGVLQKDRDYFRTGYFNATNPLASTMAAVFPGRQAATDGRYNPNIPYNTGANDGIPNGVMIRDRRIWTTPFGGLLSPTSGPFRTGSGNLRPNGFGPNRDVVLAFDRSGNVVPYNPGTTFSATDASGGDGLSLVEAGQITSDLKRMSINTTARWGLTDNVDVFMEGSFYSAESTELADQWVYNAPLFGGLSGMITFPTTYAGLSDQARTTLQGLGVGAFNLSRASRDLVTNNGSGTTELGRIVVGLEGNFELANRVFYWEASANYGRSDSRSYGTSLVQQNFINSLNVVRNAQGQLVCSPTPIADLFIPDANGRNGNTPIADPNCVPLDLFGEGRPSAAARNYVTTRTVAQALQEQEVYNVNVSSTLLEMWGGPVQYNIGYEHRKESGLFDPGQFLTAGRGRSVAITPLQGEYSTNEWFGEFVLPLVNPEKNFIGLRKLDVIGKYRQVDSSINGKFDTYTYGLQWKPFDDLEVRGNFTRSLRSPSITEAFLPRATSFAFVTNDPCDTRFINGGNRPATRAANCQAFLNYYGLPNFTSNAHGASIQGVSSGNPNLRNESSDSYSYGFTWAPSFLEGLTVTADYYKIEITDVIAQLTPQDMAAACFDSTEFNTADIPNANPFCSLITRNAPGSAQPGQATTFNGQFVNGKFYNMEAYSTEIAYRFDTDRFGRFALGMTGYFPRELTLDTTGVAPNPAVGEIGNSKRQYQFSGAWEKGAWGLNLAANYLSSAEFDVLNTAETRDILKIDSYWLFNAGARYRLNDHATIRLAVSNLLDKDPPAFAQTSANLFSTYDILGRRYNLSFEWKF</sequence>
<evidence type="ECO:0000256" key="3">
    <source>
        <dbReference type="ARBA" id="ARBA00022452"/>
    </source>
</evidence>
<dbReference type="Gene3D" id="2.170.130.10">
    <property type="entry name" value="TonB-dependent receptor, plug domain"/>
    <property type="match status" value="1"/>
</dbReference>
<dbReference type="PROSITE" id="PS52016">
    <property type="entry name" value="TONB_DEPENDENT_REC_3"/>
    <property type="match status" value="1"/>
</dbReference>
<reference evidence="13 14" key="1">
    <citation type="submission" date="2023-08" db="EMBL/GenBank/DDBJ databases">
        <title>The whole genome sequence of Lysobacter yananisis.</title>
        <authorList>
            <person name="Sun H."/>
        </authorList>
    </citation>
    <scope>NUCLEOTIDE SEQUENCE [LARGE SCALE GENOMIC DNA]</scope>
    <source>
        <strain evidence="13 14">SNNU513</strain>
    </source>
</reference>
<keyword evidence="2 8" id="KW-0813">Transport</keyword>
<dbReference type="Proteomes" id="UP001229313">
    <property type="component" value="Chromosome"/>
</dbReference>
<feature type="signal peptide" evidence="10">
    <location>
        <begin position="1"/>
        <end position="31"/>
    </location>
</feature>
<dbReference type="InterPro" id="IPR037066">
    <property type="entry name" value="Plug_dom_sf"/>
</dbReference>
<feature type="chain" id="PRO_5046330730" evidence="10">
    <location>
        <begin position="32"/>
        <end position="1050"/>
    </location>
</feature>
<dbReference type="RefSeq" id="WP_309152869.1">
    <property type="nucleotide sequence ID" value="NZ_CP133568.1"/>
</dbReference>
<keyword evidence="3 8" id="KW-1134">Transmembrane beta strand</keyword>
<comment type="similarity">
    <text evidence="8 9">Belongs to the TonB-dependent receptor family.</text>
</comment>
<evidence type="ECO:0000259" key="11">
    <source>
        <dbReference type="Pfam" id="PF00593"/>
    </source>
</evidence>
<dbReference type="SUPFAM" id="SSF56935">
    <property type="entry name" value="Porins"/>
    <property type="match status" value="1"/>
</dbReference>
<dbReference type="Gene3D" id="2.40.170.20">
    <property type="entry name" value="TonB-dependent receptor, beta-barrel domain"/>
    <property type="match status" value="1"/>
</dbReference>
<evidence type="ECO:0000313" key="14">
    <source>
        <dbReference type="Proteomes" id="UP001229313"/>
    </source>
</evidence>
<proteinExistence type="inferred from homology"/>
<accession>A0ABY9PCB1</accession>
<organism evidence="13 14">
    <name type="scientific">Lysobacter yananisis</name>
    <dbReference type="NCBI Taxonomy" id="1003114"/>
    <lineage>
        <taxon>Bacteria</taxon>
        <taxon>Pseudomonadati</taxon>
        <taxon>Pseudomonadota</taxon>
        <taxon>Gammaproteobacteria</taxon>
        <taxon>Lysobacterales</taxon>
        <taxon>Lysobacteraceae</taxon>
        <taxon>Lysobacter</taxon>
    </lineage>
</organism>
<dbReference type="InterPro" id="IPR012910">
    <property type="entry name" value="Plug_dom"/>
</dbReference>
<evidence type="ECO:0000313" key="13">
    <source>
        <dbReference type="EMBL" id="WMT04531.1"/>
    </source>
</evidence>
<evidence type="ECO:0000256" key="2">
    <source>
        <dbReference type="ARBA" id="ARBA00022448"/>
    </source>
</evidence>
<evidence type="ECO:0000256" key="4">
    <source>
        <dbReference type="ARBA" id="ARBA00022692"/>
    </source>
</evidence>
<name>A0ABY9PCB1_9GAMM</name>
<evidence type="ECO:0000256" key="9">
    <source>
        <dbReference type="RuleBase" id="RU003357"/>
    </source>
</evidence>
<feature type="domain" description="TonB-dependent receptor plug" evidence="12">
    <location>
        <begin position="70"/>
        <end position="190"/>
    </location>
</feature>